<dbReference type="PANTHER" id="PTHR46934:SF12">
    <property type="entry name" value="MYB_SANT-LIKE DOMAIN-CONTAINING PROTEIN"/>
    <property type="match status" value="1"/>
</dbReference>
<name>A0A9R0T2N8_TRITD</name>
<gene>
    <name evidence="1" type="ORF">TRITD_4Bv1G091070</name>
</gene>
<accession>A0A9R0T2N8</accession>
<keyword evidence="2" id="KW-1185">Reference proteome</keyword>
<organism evidence="1 2">
    <name type="scientific">Triticum turgidum subsp. durum</name>
    <name type="common">Durum wheat</name>
    <name type="synonym">Triticum durum</name>
    <dbReference type="NCBI Taxonomy" id="4567"/>
    <lineage>
        <taxon>Eukaryota</taxon>
        <taxon>Viridiplantae</taxon>
        <taxon>Streptophyta</taxon>
        <taxon>Embryophyta</taxon>
        <taxon>Tracheophyta</taxon>
        <taxon>Spermatophyta</taxon>
        <taxon>Magnoliopsida</taxon>
        <taxon>Liliopsida</taxon>
        <taxon>Poales</taxon>
        <taxon>Poaceae</taxon>
        <taxon>BOP clade</taxon>
        <taxon>Pooideae</taxon>
        <taxon>Triticodae</taxon>
        <taxon>Triticeae</taxon>
        <taxon>Triticinae</taxon>
        <taxon>Triticum</taxon>
    </lineage>
</organism>
<dbReference type="EMBL" id="LT934118">
    <property type="protein sequence ID" value="VAI05384.1"/>
    <property type="molecule type" value="Genomic_DNA"/>
</dbReference>
<dbReference type="PANTHER" id="PTHR46934">
    <property type="entry name" value="MYB_DNA-BIND_3 DOMAIN-CONTAINING PROTEIN-RELATED"/>
    <property type="match status" value="1"/>
</dbReference>
<evidence type="ECO:0008006" key="3">
    <source>
        <dbReference type="Google" id="ProtNLM"/>
    </source>
</evidence>
<evidence type="ECO:0000313" key="1">
    <source>
        <dbReference type="EMBL" id="VAI05384.1"/>
    </source>
</evidence>
<proteinExistence type="predicted"/>
<protein>
    <recommendedName>
        <fullName evidence="3">Myb/SANT-like domain-containing protein</fullName>
    </recommendedName>
</protein>
<sequence length="143" mass="16836">MIKEIWKQSGVSWDDRQCKILADQPLWKNIIISHPKAGKFKTKAFPLFEALRELHDGKLQKGHITSPLLSHHIAQPNHILRILEELVRIKEKYQLMVRILEEKGCKLMKMLRRNGEEKEPKRWRGANGDVAAMMEKYLEMRAK</sequence>
<dbReference type="Gramene" id="TRITD4Bv1G091070.1">
    <property type="protein sequence ID" value="TRITD4Bv1G091070.1"/>
    <property type="gene ID" value="TRITD4Bv1G091070"/>
</dbReference>
<reference evidence="1 2" key="1">
    <citation type="submission" date="2017-09" db="EMBL/GenBank/DDBJ databases">
        <authorList>
            <consortium name="International Durum Wheat Genome Sequencing Consortium (IDWGSC)"/>
            <person name="Milanesi L."/>
        </authorList>
    </citation>
    <scope>NUCLEOTIDE SEQUENCE [LARGE SCALE GENOMIC DNA]</scope>
    <source>
        <strain evidence="2">cv. Svevo</strain>
    </source>
</reference>
<dbReference type="Proteomes" id="UP000324705">
    <property type="component" value="Chromosome 4B"/>
</dbReference>
<evidence type="ECO:0000313" key="2">
    <source>
        <dbReference type="Proteomes" id="UP000324705"/>
    </source>
</evidence>
<dbReference type="AlphaFoldDB" id="A0A9R0T2N8"/>